<organism evidence="6 7">
    <name type="scientific">Aquarana catesbeiana</name>
    <name type="common">American bullfrog</name>
    <name type="synonym">Rana catesbeiana</name>
    <dbReference type="NCBI Taxonomy" id="8400"/>
    <lineage>
        <taxon>Eukaryota</taxon>
        <taxon>Metazoa</taxon>
        <taxon>Chordata</taxon>
        <taxon>Craniata</taxon>
        <taxon>Vertebrata</taxon>
        <taxon>Euteleostomi</taxon>
        <taxon>Amphibia</taxon>
        <taxon>Batrachia</taxon>
        <taxon>Anura</taxon>
        <taxon>Neobatrachia</taxon>
        <taxon>Ranoidea</taxon>
        <taxon>Ranidae</taxon>
        <taxon>Aquarana</taxon>
    </lineage>
</organism>
<name>A0A2G9PJ24_AQUCT</name>
<keyword evidence="5" id="KW-0175">Coiled coil</keyword>
<reference evidence="7" key="1">
    <citation type="journal article" date="2017" name="Nat. Commun.">
        <title>The North American bullfrog draft genome provides insight into hormonal regulation of long noncoding RNA.</title>
        <authorList>
            <person name="Hammond S.A."/>
            <person name="Warren R.L."/>
            <person name="Vandervalk B.P."/>
            <person name="Kucuk E."/>
            <person name="Khan H."/>
            <person name="Gibb E.A."/>
            <person name="Pandoh P."/>
            <person name="Kirk H."/>
            <person name="Zhao Y."/>
            <person name="Jones M."/>
            <person name="Mungall A.J."/>
            <person name="Coope R."/>
            <person name="Pleasance S."/>
            <person name="Moore R.A."/>
            <person name="Holt R.A."/>
            <person name="Round J.M."/>
            <person name="Ohora S."/>
            <person name="Walle B.V."/>
            <person name="Veldhoen N."/>
            <person name="Helbing C.C."/>
            <person name="Birol I."/>
        </authorList>
    </citation>
    <scope>NUCLEOTIDE SEQUENCE [LARGE SCALE GENOMIC DNA]</scope>
</reference>
<evidence type="ECO:0000256" key="1">
    <source>
        <dbReference type="ARBA" id="ARBA00004308"/>
    </source>
</evidence>
<evidence type="ECO:0000313" key="6">
    <source>
        <dbReference type="EMBL" id="PIO02911.1"/>
    </source>
</evidence>
<keyword evidence="2" id="KW-0597">Phosphoprotein</keyword>
<proteinExistence type="predicted"/>
<gene>
    <name evidence="6" type="ORF">AB205_0113030</name>
</gene>
<dbReference type="PANTHER" id="PTHR14514:SF3">
    <property type="entry name" value="NESPRIN-1"/>
    <property type="match status" value="1"/>
</dbReference>
<dbReference type="SUPFAM" id="SSF46966">
    <property type="entry name" value="Spectrin repeat"/>
    <property type="match status" value="2"/>
</dbReference>
<feature type="coiled-coil region" evidence="5">
    <location>
        <begin position="175"/>
        <end position="229"/>
    </location>
</feature>
<dbReference type="AlphaFoldDB" id="A0A2G9PJ24"/>
<feature type="coiled-coil region" evidence="5">
    <location>
        <begin position="306"/>
        <end position="336"/>
    </location>
</feature>
<protein>
    <submittedName>
        <fullName evidence="6">Uncharacterized protein</fullName>
    </submittedName>
</protein>
<dbReference type="EMBL" id="KV922471">
    <property type="protein sequence ID" value="PIO02911.1"/>
    <property type="molecule type" value="Genomic_DNA"/>
</dbReference>
<evidence type="ECO:0000256" key="2">
    <source>
        <dbReference type="ARBA" id="ARBA00022553"/>
    </source>
</evidence>
<evidence type="ECO:0000256" key="3">
    <source>
        <dbReference type="ARBA" id="ARBA00022737"/>
    </source>
</evidence>
<dbReference type="OrthoDB" id="18853at2759"/>
<evidence type="ECO:0000313" key="7">
    <source>
        <dbReference type="Proteomes" id="UP000228934"/>
    </source>
</evidence>
<comment type="subcellular location">
    <subcellularLocation>
        <location evidence="1">Endomembrane system</location>
    </subcellularLocation>
</comment>
<evidence type="ECO:0000256" key="4">
    <source>
        <dbReference type="ARBA" id="ARBA00023136"/>
    </source>
</evidence>
<accession>A0A2G9PJ24</accession>
<dbReference type="PANTHER" id="PTHR14514">
    <property type="entry name" value="PKA ANCHORING PROTEIN"/>
    <property type="match status" value="1"/>
</dbReference>
<sequence length="370" mass="42738">MKKQQEEISHLKEQFAKLCTFTVSEDHSLLQQRVNDCVQLYEEAAQVTERRQESLSKLGDFLRIYADTLGVLQTLKETVVGAVSLDKDKSDALEKDINVVSQDIDKIAGVSAALDTALTKAQYNLKNSISEQRTSCRALSDNLSLELEKVQTLLGTKLSEAEVLEALWKSFIDCRERLLKTIEDIEEKADSEEMKEPALQAFQKRLTFFNELEEEINSYQHERQWLMDKAKQIAQKDLSLAAEADKELNGLNITWEDTKRLISESQEQCLALIELMKEYEHVKSFIMKVLETVENMITIKSTLKDQEEIRRTIAKHESAKNEITENQKELDEFTNKGKRLLVELKRIHGCDARPVKKDMDYFVDQWLDVR</sequence>
<keyword evidence="3" id="KW-0677">Repeat</keyword>
<dbReference type="Gene3D" id="1.20.58.60">
    <property type="match status" value="2"/>
</dbReference>
<dbReference type="Proteomes" id="UP000228934">
    <property type="component" value="Unassembled WGS sequence"/>
</dbReference>
<keyword evidence="4" id="KW-0472">Membrane</keyword>
<evidence type="ECO:0000256" key="5">
    <source>
        <dbReference type="SAM" id="Coils"/>
    </source>
</evidence>
<keyword evidence="7" id="KW-1185">Reference proteome</keyword>